<dbReference type="InterPro" id="IPR000847">
    <property type="entry name" value="LysR_HTH_N"/>
</dbReference>
<keyword evidence="4 8" id="KW-0238">DNA-binding</keyword>
<dbReference type="PANTHER" id="PTHR30346">
    <property type="entry name" value="TRANSCRIPTIONAL DUAL REGULATOR HCAR-RELATED"/>
    <property type="match status" value="1"/>
</dbReference>
<comment type="similarity">
    <text evidence="2">Belongs to the LysR transcriptional regulatory family.</text>
</comment>
<dbReference type="RefSeq" id="WP_334482208.1">
    <property type="nucleotide sequence ID" value="NZ_JAZHRV010000001.1"/>
</dbReference>
<dbReference type="Pfam" id="PF00126">
    <property type="entry name" value="HTH_1"/>
    <property type="match status" value="1"/>
</dbReference>
<keyword evidence="9" id="KW-1185">Reference proteome</keyword>
<keyword evidence="6" id="KW-0804">Transcription</keyword>
<keyword evidence="5" id="KW-0010">Activator</keyword>
<evidence type="ECO:0000313" key="9">
    <source>
        <dbReference type="Proteomes" id="UP001364224"/>
    </source>
</evidence>
<organism evidence="8 9">
    <name type="scientific">Bradyrhizobium algeriense</name>
    <dbReference type="NCBI Taxonomy" id="634784"/>
    <lineage>
        <taxon>Bacteria</taxon>
        <taxon>Pseudomonadati</taxon>
        <taxon>Pseudomonadota</taxon>
        <taxon>Alphaproteobacteria</taxon>
        <taxon>Hyphomicrobiales</taxon>
        <taxon>Nitrobacteraceae</taxon>
        <taxon>Bradyrhizobium</taxon>
    </lineage>
</organism>
<evidence type="ECO:0000256" key="2">
    <source>
        <dbReference type="ARBA" id="ARBA00009437"/>
    </source>
</evidence>
<dbReference type="Gene3D" id="1.10.10.10">
    <property type="entry name" value="Winged helix-like DNA-binding domain superfamily/Winged helix DNA-binding domain"/>
    <property type="match status" value="1"/>
</dbReference>
<dbReference type="PROSITE" id="PS50931">
    <property type="entry name" value="HTH_LYSR"/>
    <property type="match status" value="1"/>
</dbReference>
<dbReference type="Gene3D" id="3.40.190.290">
    <property type="match status" value="1"/>
</dbReference>
<dbReference type="GO" id="GO:0003677">
    <property type="term" value="F:DNA binding"/>
    <property type="evidence" value="ECO:0007669"/>
    <property type="project" value="UniProtKB-KW"/>
</dbReference>
<evidence type="ECO:0000259" key="7">
    <source>
        <dbReference type="PROSITE" id="PS50931"/>
    </source>
</evidence>
<protein>
    <submittedName>
        <fullName evidence="8">DNA-binding transcriptional LysR family regulator</fullName>
    </submittedName>
</protein>
<sequence length="286" mass="31182">MDIRELRYFAAVFRERNLTAAAKRCFISQPSISAAITNLEAELGTALFIRHKKGVAPTEAAEQFHVVARRIIDEADAAKNLFRKPATRSALTLGLMRTLDRPRTIALLKPLTGTSEIALRLVGVDDVADARIVSKNLLRADEHFVSLWVERYVAVLPPSHPLTLKERLRTADLAGVAMVDRCHCEQSEFFGRAASASRQPAAIAESEDWAMALVAAGVGIAIVPEGVARANSDVAVREIDVDVKREVGLAYSAVRPPSEALQNFIAQLQRQRPKAGRAKSAGKTGR</sequence>
<dbReference type="Proteomes" id="UP001364224">
    <property type="component" value="Unassembled WGS sequence"/>
</dbReference>
<dbReference type="CDD" id="cd05466">
    <property type="entry name" value="PBP2_LTTR_substrate"/>
    <property type="match status" value="1"/>
</dbReference>
<feature type="domain" description="HTH lysR-type" evidence="7">
    <location>
        <begin position="1"/>
        <end position="58"/>
    </location>
</feature>
<dbReference type="SUPFAM" id="SSF46785">
    <property type="entry name" value="Winged helix' DNA-binding domain"/>
    <property type="match status" value="1"/>
</dbReference>
<dbReference type="SUPFAM" id="SSF53850">
    <property type="entry name" value="Periplasmic binding protein-like II"/>
    <property type="match status" value="1"/>
</dbReference>
<accession>A0ABU8BEX0</accession>
<name>A0ABU8BEX0_9BRAD</name>
<dbReference type="PANTHER" id="PTHR30346:SF26">
    <property type="entry name" value="HYDROGEN PEROXIDE-INDUCIBLE GENES ACTIVATOR"/>
    <property type="match status" value="1"/>
</dbReference>
<dbReference type="EMBL" id="JAZHRV010000001">
    <property type="protein sequence ID" value="MEH2556734.1"/>
    <property type="molecule type" value="Genomic_DNA"/>
</dbReference>
<comment type="function">
    <text evidence="1">NodD regulates the expression of the nodABCFE genes which encode other nodulation proteins. NodD is also a negative regulator of its own expression. Binds flavonoids as inducers.</text>
</comment>
<reference evidence="8 9" key="1">
    <citation type="submission" date="2024-02" db="EMBL/GenBank/DDBJ databases">
        <title>Adaptive strategies in a cosmopolitan and abundant soil bacterium.</title>
        <authorList>
            <person name="Carini P."/>
        </authorList>
    </citation>
    <scope>NUCLEOTIDE SEQUENCE [LARGE SCALE GENOMIC DNA]</scope>
    <source>
        <strain evidence="8 9">AZCC 1608</strain>
    </source>
</reference>
<dbReference type="Pfam" id="PF03466">
    <property type="entry name" value="LysR_substrate"/>
    <property type="match status" value="1"/>
</dbReference>
<evidence type="ECO:0000313" key="8">
    <source>
        <dbReference type="EMBL" id="MEH2556734.1"/>
    </source>
</evidence>
<dbReference type="InterPro" id="IPR036388">
    <property type="entry name" value="WH-like_DNA-bd_sf"/>
</dbReference>
<dbReference type="InterPro" id="IPR005119">
    <property type="entry name" value="LysR_subst-bd"/>
</dbReference>
<comment type="caution">
    <text evidence="8">The sequence shown here is derived from an EMBL/GenBank/DDBJ whole genome shotgun (WGS) entry which is preliminary data.</text>
</comment>
<evidence type="ECO:0000256" key="3">
    <source>
        <dbReference type="ARBA" id="ARBA00023015"/>
    </source>
</evidence>
<evidence type="ECO:0000256" key="1">
    <source>
        <dbReference type="ARBA" id="ARBA00003502"/>
    </source>
</evidence>
<dbReference type="InterPro" id="IPR036390">
    <property type="entry name" value="WH_DNA-bd_sf"/>
</dbReference>
<keyword evidence="3" id="KW-0805">Transcription regulation</keyword>
<evidence type="ECO:0000256" key="4">
    <source>
        <dbReference type="ARBA" id="ARBA00023125"/>
    </source>
</evidence>
<dbReference type="PRINTS" id="PR00039">
    <property type="entry name" value="HTHLYSR"/>
</dbReference>
<evidence type="ECO:0000256" key="5">
    <source>
        <dbReference type="ARBA" id="ARBA00023159"/>
    </source>
</evidence>
<gene>
    <name evidence="8" type="ORF">V1286_004263</name>
</gene>
<proteinExistence type="inferred from homology"/>
<evidence type="ECO:0000256" key="6">
    <source>
        <dbReference type="ARBA" id="ARBA00023163"/>
    </source>
</evidence>